<keyword evidence="3" id="KW-1185">Reference proteome</keyword>
<name>A0A9W8BM03_9FUNG</name>
<reference evidence="2" key="1">
    <citation type="submission" date="2022-07" db="EMBL/GenBank/DDBJ databases">
        <title>Phylogenomic reconstructions and comparative analyses of Kickxellomycotina fungi.</title>
        <authorList>
            <person name="Reynolds N.K."/>
            <person name="Stajich J.E."/>
            <person name="Barry K."/>
            <person name="Grigoriev I.V."/>
            <person name="Crous P."/>
            <person name="Smith M.E."/>
        </authorList>
    </citation>
    <scope>NUCLEOTIDE SEQUENCE</scope>
    <source>
        <strain evidence="2">IMI 214461</strain>
    </source>
</reference>
<gene>
    <name evidence="2" type="ORF">H4R26_000798</name>
</gene>
<feature type="compositionally biased region" description="Low complexity" evidence="1">
    <location>
        <begin position="57"/>
        <end position="79"/>
    </location>
</feature>
<feature type="compositionally biased region" description="Polar residues" evidence="1">
    <location>
        <begin position="1"/>
        <end position="11"/>
    </location>
</feature>
<dbReference type="OrthoDB" id="542917at2759"/>
<accession>A0A9W8BM03</accession>
<dbReference type="Gene3D" id="1.20.940.10">
    <property type="entry name" value="Functional domain of the splicing factor Prp18"/>
    <property type="match status" value="1"/>
</dbReference>
<protein>
    <submittedName>
        <fullName evidence="2">Uncharacterized protein</fullName>
    </submittedName>
</protein>
<dbReference type="Proteomes" id="UP001150907">
    <property type="component" value="Unassembled WGS sequence"/>
</dbReference>
<dbReference type="AlphaFoldDB" id="A0A9W8BM03"/>
<evidence type="ECO:0000313" key="3">
    <source>
        <dbReference type="Proteomes" id="UP001150907"/>
    </source>
</evidence>
<comment type="caution">
    <text evidence="2">The sequence shown here is derived from an EMBL/GenBank/DDBJ whole genome shotgun (WGS) entry which is preliminary data.</text>
</comment>
<feature type="region of interest" description="Disordered" evidence="1">
    <location>
        <begin position="1"/>
        <end position="79"/>
    </location>
</feature>
<proteinExistence type="predicted"/>
<evidence type="ECO:0000313" key="2">
    <source>
        <dbReference type="EMBL" id="KAJ2007418.1"/>
    </source>
</evidence>
<evidence type="ECO:0000256" key="1">
    <source>
        <dbReference type="SAM" id="MobiDB-lite"/>
    </source>
</evidence>
<sequence length="208" mass="21714">MVSMSGSVRSQGDSERPSAASSSSYRDFTGGGHADGGHWNDPPPVVFRGAPGAATPSAKKNASGAASAASPDPSTDASSFQLVDALPEVPDARADQELMISQGLRRALERVPVDAAAPPVARRMAEDTRRRMDELESRLPALSADLVHAICAIAVLVDRGLLADAQAANLALMHAGHDAELRWLVAIKRIIDMLEKEAQSVTAAATVS</sequence>
<dbReference type="EMBL" id="JANBQF010000027">
    <property type="protein sequence ID" value="KAJ2007418.1"/>
    <property type="molecule type" value="Genomic_DNA"/>
</dbReference>
<organism evidence="2 3">
    <name type="scientific">Coemansia thaxteri</name>
    <dbReference type="NCBI Taxonomy" id="2663907"/>
    <lineage>
        <taxon>Eukaryota</taxon>
        <taxon>Fungi</taxon>
        <taxon>Fungi incertae sedis</taxon>
        <taxon>Zoopagomycota</taxon>
        <taxon>Kickxellomycotina</taxon>
        <taxon>Kickxellomycetes</taxon>
        <taxon>Kickxellales</taxon>
        <taxon>Kickxellaceae</taxon>
        <taxon>Coemansia</taxon>
    </lineage>
</organism>